<evidence type="ECO:0000313" key="3">
    <source>
        <dbReference type="Proteomes" id="UP000645828"/>
    </source>
</evidence>
<sequence>MQTLPGFPRFKKKKKNLSSPGSAHSRRPSHARFGGASLPAPGSAGPRQVRARGSGWSLGRLQSPGGGAEGWRDGGGAEGRGGARRDGRAPTRRPCARAPAGPPRRHPAPACSRPSCGRRPGPGSLAASGRGLNKGLCGASPARLGPRGPPGSQPRSASCYHPCE</sequence>
<feature type="region of interest" description="Disordered" evidence="1">
    <location>
        <begin position="1"/>
        <end position="164"/>
    </location>
</feature>
<dbReference type="Proteomes" id="UP000645828">
    <property type="component" value="Unassembled WGS sequence"/>
</dbReference>
<feature type="compositionally biased region" description="Low complexity" evidence="1">
    <location>
        <begin position="34"/>
        <end position="46"/>
    </location>
</feature>
<reference evidence="2" key="1">
    <citation type="submission" date="2020-12" db="EMBL/GenBank/DDBJ databases">
        <authorList>
            <consortium name="Molecular Ecology Group"/>
        </authorList>
    </citation>
    <scope>NUCLEOTIDE SEQUENCE</scope>
    <source>
        <strain evidence="2">TBG_1078</strain>
    </source>
</reference>
<keyword evidence="3" id="KW-1185">Reference proteome</keyword>
<evidence type="ECO:0000313" key="2">
    <source>
        <dbReference type="EMBL" id="CAD7693350.1"/>
    </source>
</evidence>
<protein>
    <submittedName>
        <fullName evidence="2">(raccoon dog) hypothetical protein</fullName>
    </submittedName>
</protein>
<name>A0A811ZVW5_NYCPR</name>
<gene>
    <name evidence="2" type="ORF">NYPRO_LOCUS26142</name>
</gene>
<dbReference type="AlphaFoldDB" id="A0A811ZVW5"/>
<evidence type="ECO:0000256" key="1">
    <source>
        <dbReference type="SAM" id="MobiDB-lite"/>
    </source>
</evidence>
<feature type="compositionally biased region" description="Gly residues" evidence="1">
    <location>
        <begin position="64"/>
        <end position="80"/>
    </location>
</feature>
<comment type="caution">
    <text evidence="2">The sequence shown here is derived from an EMBL/GenBank/DDBJ whole genome shotgun (WGS) entry which is preliminary data.</text>
</comment>
<proteinExistence type="predicted"/>
<organism evidence="2 3">
    <name type="scientific">Nyctereutes procyonoides</name>
    <name type="common">Raccoon dog</name>
    <name type="synonym">Canis procyonoides</name>
    <dbReference type="NCBI Taxonomy" id="34880"/>
    <lineage>
        <taxon>Eukaryota</taxon>
        <taxon>Metazoa</taxon>
        <taxon>Chordata</taxon>
        <taxon>Craniata</taxon>
        <taxon>Vertebrata</taxon>
        <taxon>Euteleostomi</taxon>
        <taxon>Mammalia</taxon>
        <taxon>Eutheria</taxon>
        <taxon>Laurasiatheria</taxon>
        <taxon>Carnivora</taxon>
        <taxon>Caniformia</taxon>
        <taxon>Canidae</taxon>
        <taxon>Nyctereutes</taxon>
    </lineage>
</organism>
<dbReference type="EMBL" id="CAJHUB010000780">
    <property type="protein sequence ID" value="CAD7693350.1"/>
    <property type="molecule type" value="Genomic_DNA"/>
</dbReference>
<accession>A0A811ZVW5</accession>